<dbReference type="PANTHER" id="PTHR46369">
    <property type="entry name" value="PROTEIN CELLULOSE SYNTHASE INTERACTIVE 1"/>
    <property type="match status" value="1"/>
</dbReference>
<reference evidence="3 4" key="1">
    <citation type="submission" date="2019-12" db="EMBL/GenBank/DDBJ databases">
        <authorList>
            <person name="Scholz U."/>
            <person name="Mascher M."/>
            <person name="Fiebig A."/>
        </authorList>
    </citation>
    <scope>NUCLEOTIDE SEQUENCE</scope>
</reference>
<dbReference type="SUPFAM" id="SSF49562">
    <property type="entry name" value="C2 domain (Calcium/lipid-binding domain, CaLB)"/>
    <property type="match status" value="1"/>
</dbReference>
<feature type="repeat" description="ARM" evidence="1">
    <location>
        <begin position="215"/>
        <end position="259"/>
    </location>
</feature>
<dbReference type="Proteomes" id="UP001189122">
    <property type="component" value="Unassembled WGS sequence"/>
</dbReference>
<feature type="repeat" description="ARM" evidence="1">
    <location>
        <begin position="1629"/>
        <end position="1672"/>
    </location>
</feature>
<dbReference type="Pfam" id="PF00168">
    <property type="entry name" value="C2"/>
    <property type="match status" value="1"/>
</dbReference>
<name>A0A7I8JC44_SPIIN</name>
<dbReference type="Gene3D" id="1.25.10.10">
    <property type="entry name" value="Leucine-rich Repeat Variant"/>
    <property type="match status" value="8"/>
</dbReference>
<dbReference type="GO" id="GO:2001006">
    <property type="term" value="P:regulation of cellulose biosynthetic process"/>
    <property type="evidence" value="ECO:0007669"/>
    <property type="project" value="InterPro"/>
</dbReference>
<dbReference type="GO" id="GO:0008017">
    <property type="term" value="F:microtubule binding"/>
    <property type="evidence" value="ECO:0007669"/>
    <property type="project" value="InterPro"/>
</dbReference>
<evidence type="ECO:0000259" key="2">
    <source>
        <dbReference type="PROSITE" id="PS50004"/>
    </source>
</evidence>
<dbReference type="EMBL" id="LR743598">
    <property type="protein sequence ID" value="CAA2628456.1"/>
    <property type="molecule type" value="Genomic_DNA"/>
</dbReference>
<evidence type="ECO:0000313" key="4">
    <source>
        <dbReference type="Proteomes" id="UP001189122"/>
    </source>
</evidence>
<keyword evidence="4" id="KW-1185">Reference proteome</keyword>
<dbReference type="InterPro" id="IPR044297">
    <property type="entry name" value="CSI1/2/3"/>
</dbReference>
<evidence type="ECO:0000313" key="3">
    <source>
        <dbReference type="EMBL" id="CAA2628456.1"/>
    </source>
</evidence>
<dbReference type="SMART" id="SM00239">
    <property type="entry name" value="C2"/>
    <property type="match status" value="1"/>
</dbReference>
<dbReference type="PROSITE" id="PS50004">
    <property type="entry name" value="C2"/>
    <property type="match status" value="1"/>
</dbReference>
<organism evidence="3">
    <name type="scientific">Spirodela intermedia</name>
    <name type="common">Intermediate duckweed</name>
    <dbReference type="NCBI Taxonomy" id="51605"/>
    <lineage>
        <taxon>Eukaryota</taxon>
        <taxon>Viridiplantae</taxon>
        <taxon>Streptophyta</taxon>
        <taxon>Embryophyta</taxon>
        <taxon>Tracheophyta</taxon>
        <taxon>Spermatophyta</taxon>
        <taxon>Magnoliopsida</taxon>
        <taxon>Liliopsida</taxon>
        <taxon>Araceae</taxon>
        <taxon>Lemnoideae</taxon>
        <taxon>Spirodela</taxon>
    </lineage>
</organism>
<dbReference type="SUPFAM" id="SSF48371">
    <property type="entry name" value="ARM repeat"/>
    <property type="match status" value="4"/>
</dbReference>
<dbReference type="InterPro" id="IPR000225">
    <property type="entry name" value="Armadillo"/>
</dbReference>
<sequence length="1957" mass="209692">MEDPESTMATVAHFVEQLHGNMSSPHEKELVTTRLLAVIRARKDARILIGSHSQAMPLFISVLRSGTTNARVNVAATLSALCREEDLRVKVLLGGCIPPLLSLLKSESLEARKAAAEAIFEVSSGGLSEDHIGMKILVTEGVVPTLWDQLNPSKKQDKVVEGFVTGALRNLCGDKDGYWRATLEAGGFAQSNAASLLARLVLAFGDSISKVVNAGTVGELLHLLSQENDVSVRASAADALEALSSKSAKAKKAMVDAKGIPALIGAVVAPSKECHAVRALGNICGGMSSLVSYLGELSQSPRLAAPVADIIGALAYSLMVFKEDEQPDVIVVEEILILLLKPRDSSKLVHDRVLEALASLYGNSFLSQRLQHADAKRMLIGLITMASVDVQEHLIQSLTRLCSDNMGIWASIGKREGVQMLISLLGLSGEQHQEYTVALLAILTDQVDDSKWAITAAGGSLRWAREDAAHVLWNLCCFSDDIRACVESAGAVSALLWLLKSGGSKGQEASSKALRKLIRDADSATINQLLALLLGESTGSKSHAITVLGHVLMMASHSDLVQRGSPANRGLRSLVEVLNSSNEETQECVASVLADLFSTRQDICDSLATDEIVHPCMKLLTSKTQVIATQSARALGALSRPTKAKPSHKMSYIAEGDVQPLINLAKTSSIDAAETAIAREALAEDAVPALTRVLGEGSSEGKKNASRALHHLLNQYPIGEVLVENSKCRFMVLTLLDSLASLDLEGVEHSDPLDLLALLTRTKQTPASLEPLIQCLAVGLPPVQDKAIEILSRLCLEQPVVLGDLLIGKAGCISSLAERVMNSPSFEVRVGGAAILICAAREHRQLSVDALDESGLLKPLIYSLTGMVKQHPSSCSSTEANCQEGGEPEASDPAAVLGGTVALWLLCLVSSSHEKSKRTVMEAGGVELLCDKLSSLSADPEVESEPAEAWIITLLLAVLFQETDVVLSPATMRIIPSLAFLLRSDEVIDRYFAAQAMASLVSSGDRGIHLAVANSGAVGGLIGLLGHLESDMPNLVALSEEFALLQHPGQVILKQIFGIEDVRTGATARKSIPLLVDLLRPMPDRLGAPPIAVHLLTQLAEGSDANKLAMAEAGALEALTKYLSLSPQESTEAAVTDLLRILFSHPDLLRHEASFSSLNQLVAVLRLGSRNARFSAAGALQELFDSEIIRDSEMARQAIQPLVDMLNGGSEREQQAALVALIKLTSGSISKAYMISDVEGDPLKSLHKILVSSLSPELKRNAADFCHVLFGNLNILAQPVAAECVQPLISLMASPDSAVEHHADIAARSEVVELLVGLVSPSNCRLSEACIRSLIKLGKDRPNCKVDMVEGGIIDRTLEMLHDAPVSLCSQIVELLLILTNNSSIAKSSAAAMMVEPLFLVLRRTDITMLGQQNALQTLVNILEKPQSLATLKLTPSQVIEPLISFLESPSQAIQQLGTELLSHLLAQEHFQQDITTKNAVVPLVQLAGIGILSLQQTAVKALESISTSWPEAVADAGGLFEISKVIVQADPQPSHALWESAALVLSNVLRFNASYYFKVPLVVLCGCCSPPTRVPQPSPSAALLMAEHGAVGALLELMRSHQCEEAAGTLLEALLNNVRVREMKVSKYAIAPLSHLLEDQPTEDMKMVAVCALQNLVMRSRTNRRAVAESGGILVIQELLLSPNPEVAAQAALLIKFLFSNHTLQEYVSNELIRSLTAALEKELWSTATINEEVLRTIQVIFANFKKLRTSEAATLCIPHLVGALKAGSEAAQESALDTMCLLKDSWSEMNEDIAKAQALVAAEAIPILQLLVKTCPPSFHERADSLLHCLPGCLTVTIKRGNNLKQTMGSTNAFCRLTIGNSPPSRPSTSPEWKEGFTWAFDVPPKGQKLFILCKSKNTFGKSTLGRVTIQIDKVVSEGVYSGLFSLNHDGNRDGSSRTLEIEILWSNRTSGDGM</sequence>
<dbReference type="InterPro" id="IPR016024">
    <property type="entry name" value="ARM-type_fold"/>
</dbReference>
<accession>A0A7I8JC44</accession>
<dbReference type="GO" id="GO:0010330">
    <property type="term" value="C:cellulose synthase complex"/>
    <property type="evidence" value="ECO:0007669"/>
    <property type="project" value="InterPro"/>
</dbReference>
<dbReference type="InterPro" id="IPR000008">
    <property type="entry name" value="C2_dom"/>
</dbReference>
<gene>
    <name evidence="3" type="ORF">SI7747_11014098</name>
</gene>
<protein>
    <recommendedName>
        <fullName evidence="2">C2 domain-containing protein</fullName>
    </recommendedName>
</protein>
<evidence type="ECO:0000256" key="1">
    <source>
        <dbReference type="PROSITE-ProRule" id="PRU00259"/>
    </source>
</evidence>
<dbReference type="InterPro" id="IPR035892">
    <property type="entry name" value="C2_domain_sf"/>
</dbReference>
<dbReference type="PANTHER" id="PTHR46369:SF1">
    <property type="entry name" value="PROTEIN CELLULOSE SYNTHASE INTERACTIVE 3"/>
    <property type="match status" value="1"/>
</dbReference>
<dbReference type="GO" id="GO:0051211">
    <property type="term" value="P:anisotropic cell growth"/>
    <property type="evidence" value="ECO:0007669"/>
    <property type="project" value="InterPro"/>
</dbReference>
<dbReference type="Gene3D" id="2.60.40.150">
    <property type="entry name" value="C2 domain"/>
    <property type="match status" value="1"/>
</dbReference>
<dbReference type="PROSITE" id="PS50176">
    <property type="entry name" value="ARM_REPEAT"/>
    <property type="match status" value="2"/>
</dbReference>
<dbReference type="InterPro" id="IPR011989">
    <property type="entry name" value="ARM-like"/>
</dbReference>
<dbReference type="EMBL" id="CACRZD030000011">
    <property type="protein sequence ID" value="CAA6667704.1"/>
    <property type="molecule type" value="Genomic_DNA"/>
</dbReference>
<dbReference type="SMART" id="SM00185">
    <property type="entry name" value="ARM"/>
    <property type="match status" value="17"/>
</dbReference>
<proteinExistence type="predicted"/>
<dbReference type="CDD" id="cd00030">
    <property type="entry name" value="C2"/>
    <property type="match status" value="1"/>
</dbReference>
<feature type="domain" description="C2" evidence="2">
    <location>
        <begin position="1815"/>
        <end position="1927"/>
    </location>
</feature>